<evidence type="ECO:0000313" key="2">
    <source>
        <dbReference type="Proteomes" id="UP001144280"/>
    </source>
</evidence>
<accession>A0ABQ5R3Q5</accession>
<protein>
    <submittedName>
        <fullName evidence="1">Uncharacterized protein</fullName>
    </submittedName>
</protein>
<gene>
    <name evidence="1" type="ORF">Pa4123_64540</name>
</gene>
<keyword evidence="2" id="KW-1185">Reference proteome</keyword>
<evidence type="ECO:0000313" key="1">
    <source>
        <dbReference type="EMBL" id="GLI01178.1"/>
    </source>
</evidence>
<name>A0ABQ5R3Q5_9ACTN</name>
<proteinExistence type="predicted"/>
<dbReference type="EMBL" id="BSDI01000041">
    <property type="protein sequence ID" value="GLI01178.1"/>
    <property type="molecule type" value="Genomic_DNA"/>
</dbReference>
<reference evidence="1" key="1">
    <citation type="submission" date="2022-12" db="EMBL/GenBank/DDBJ databases">
        <title>New Phytohabitans aurantiacus sp. RD004123 nov., an actinomycete isolated from soil.</title>
        <authorList>
            <person name="Triningsih D.W."/>
            <person name="Harunari E."/>
            <person name="Igarashi Y."/>
        </authorList>
    </citation>
    <scope>NUCLEOTIDE SEQUENCE</scope>
    <source>
        <strain evidence="1">RD004123</strain>
    </source>
</reference>
<comment type="caution">
    <text evidence="1">The sequence shown here is derived from an EMBL/GenBank/DDBJ whole genome shotgun (WGS) entry which is preliminary data.</text>
</comment>
<organism evidence="1 2">
    <name type="scientific">Phytohabitans aurantiacus</name>
    <dbReference type="NCBI Taxonomy" id="3016789"/>
    <lineage>
        <taxon>Bacteria</taxon>
        <taxon>Bacillati</taxon>
        <taxon>Actinomycetota</taxon>
        <taxon>Actinomycetes</taxon>
        <taxon>Micromonosporales</taxon>
        <taxon>Micromonosporaceae</taxon>
    </lineage>
</organism>
<dbReference type="RefSeq" id="WP_281901997.1">
    <property type="nucleotide sequence ID" value="NZ_BSDI01000041.1"/>
</dbReference>
<dbReference type="Proteomes" id="UP001144280">
    <property type="component" value="Unassembled WGS sequence"/>
</dbReference>
<sequence>MTKERASRRREILSAVVDSPVQARIYISTGRPVEARRRCLAHMLHDLATLGARVHRIAFESAGEPEDNRDRATIVSSRHLYPSLHETSYEHFRPHEEPLLSIADVIAWAYGAGGMWRQQVEGVVEKVVALDENGP</sequence>